<accession>A0A9X4AW54</accession>
<gene>
    <name evidence="2" type="ORF">KEG57_41140</name>
</gene>
<dbReference type="Proteomes" id="UP001151081">
    <property type="component" value="Unassembled WGS sequence"/>
</dbReference>
<reference evidence="2 3" key="1">
    <citation type="submission" date="2021-04" db="EMBL/GenBank/DDBJ databases">
        <title>Genome analysis of Polyangium sp.</title>
        <authorList>
            <person name="Li Y."/>
            <person name="Wang J."/>
        </authorList>
    </citation>
    <scope>NUCLEOTIDE SEQUENCE [LARGE SCALE GENOMIC DNA]</scope>
    <source>
        <strain evidence="2 3">SDU14</strain>
    </source>
</reference>
<keyword evidence="3" id="KW-1185">Reference proteome</keyword>
<dbReference type="RefSeq" id="WP_272426539.1">
    <property type="nucleotide sequence ID" value="NZ_JAGTJJ010000045.1"/>
</dbReference>
<evidence type="ECO:0000313" key="2">
    <source>
        <dbReference type="EMBL" id="MDC3986948.1"/>
    </source>
</evidence>
<organism evidence="2 3">
    <name type="scientific">Polyangium jinanense</name>
    <dbReference type="NCBI Taxonomy" id="2829994"/>
    <lineage>
        <taxon>Bacteria</taxon>
        <taxon>Pseudomonadati</taxon>
        <taxon>Myxococcota</taxon>
        <taxon>Polyangia</taxon>
        <taxon>Polyangiales</taxon>
        <taxon>Polyangiaceae</taxon>
        <taxon>Polyangium</taxon>
    </lineage>
</organism>
<proteinExistence type="predicted"/>
<feature type="region of interest" description="Disordered" evidence="1">
    <location>
        <begin position="225"/>
        <end position="248"/>
    </location>
</feature>
<dbReference type="SUPFAM" id="SSF53474">
    <property type="entry name" value="alpha/beta-Hydrolases"/>
    <property type="match status" value="1"/>
</dbReference>
<protein>
    <recommendedName>
        <fullName evidence="4">Triacylglycerol lipase</fullName>
    </recommendedName>
</protein>
<evidence type="ECO:0000256" key="1">
    <source>
        <dbReference type="SAM" id="MobiDB-lite"/>
    </source>
</evidence>
<dbReference type="EMBL" id="JAGTJJ010000045">
    <property type="protein sequence ID" value="MDC3986948.1"/>
    <property type="molecule type" value="Genomic_DNA"/>
</dbReference>
<dbReference type="InterPro" id="IPR029058">
    <property type="entry name" value="AB_hydrolase_fold"/>
</dbReference>
<name>A0A9X4AW54_9BACT</name>
<sequence>MECQRSHIVLVPGFGGFDVLGSLRYYHGVTDVLRAAGLVVHYFPNLPLASVDTRANALRDWLIELRLRGIIDDGDDLHLVGHSTGGLDLRMLLRDLAADLRGDGPRRDLLGAVKTAQFLSTPHCGTNLAFWTNGWLTRFLFAHAILGTSYGTTRALGEQGLGRYGQLLRRVLRSDEEPDWIDAIVDTMALCYPCDEPIKQARARASYFDLLKWLRNAMRDQSVIGDLDPEPGKVASTSPAQWEGRSEAKEEQDLFAERGIRVRSIVTVAPPPRGKWPRNVYELCYTLTALEGSTRIASRASVRIPKLFEPNRTVLLKPSDNDGIVNSISMIWPYEEASFAVEGDHGDVMGHFRSPSADERMHEREDDRAYDLFQSGSCFDEASFHRLWNGIATFARECGAGGAALRAA</sequence>
<evidence type="ECO:0008006" key="4">
    <source>
        <dbReference type="Google" id="ProtNLM"/>
    </source>
</evidence>
<evidence type="ECO:0000313" key="3">
    <source>
        <dbReference type="Proteomes" id="UP001151081"/>
    </source>
</evidence>
<comment type="caution">
    <text evidence="2">The sequence shown here is derived from an EMBL/GenBank/DDBJ whole genome shotgun (WGS) entry which is preliminary data.</text>
</comment>
<dbReference type="Gene3D" id="3.40.50.1820">
    <property type="entry name" value="alpha/beta hydrolase"/>
    <property type="match status" value="1"/>
</dbReference>
<dbReference type="AlphaFoldDB" id="A0A9X4AW54"/>